<accession>A0AAV4PN97</accession>
<proteinExistence type="predicted"/>
<dbReference type="Proteomes" id="UP001054945">
    <property type="component" value="Unassembled WGS sequence"/>
</dbReference>
<evidence type="ECO:0000256" key="1">
    <source>
        <dbReference type="SAM" id="SignalP"/>
    </source>
</evidence>
<reference evidence="2 3" key="1">
    <citation type="submission" date="2021-06" db="EMBL/GenBank/DDBJ databases">
        <title>Caerostris extrusa draft genome.</title>
        <authorList>
            <person name="Kono N."/>
            <person name="Arakawa K."/>
        </authorList>
    </citation>
    <scope>NUCLEOTIDE SEQUENCE [LARGE SCALE GENOMIC DNA]</scope>
</reference>
<name>A0AAV4PN97_CAEEX</name>
<dbReference type="AlphaFoldDB" id="A0AAV4PN97"/>
<keyword evidence="3" id="KW-1185">Reference proteome</keyword>
<gene>
    <name evidence="2" type="ORF">CEXT_592891</name>
</gene>
<evidence type="ECO:0000313" key="3">
    <source>
        <dbReference type="Proteomes" id="UP001054945"/>
    </source>
</evidence>
<protein>
    <submittedName>
        <fullName evidence="2">Uncharacterized protein</fullName>
    </submittedName>
</protein>
<comment type="caution">
    <text evidence="2">The sequence shown here is derived from an EMBL/GenBank/DDBJ whole genome shotgun (WGS) entry which is preliminary data.</text>
</comment>
<dbReference type="EMBL" id="BPLR01004909">
    <property type="protein sequence ID" value="GIX98440.1"/>
    <property type="molecule type" value="Genomic_DNA"/>
</dbReference>
<evidence type="ECO:0000313" key="2">
    <source>
        <dbReference type="EMBL" id="GIX98440.1"/>
    </source>
</evidence>
<sequence>MAAKLQHPLLKILWQSLFIVIAKGCCRASFCEIIDQMGNHLVKDLENILNHKLKKLKEERFWIKYETKCLASFCNQIFSHLTVFKSKQNSTTDVPVKLNPKMLTYQSKSSSGIKCSRKGRFLSKKSTLSSCQGQRSPATPYITVNYELRQSWDHQMKAKSFPTDTYNGCYESIGKSDTRTSGALIGVAANATRLLLLTRKRFDH</sequence>
<feature type="signal peptide" evidence="1">
    <location>
        <begin position="1"/>
        <end position="28"/>
    </location>
</feature>
<keyword evidence="1" id="KW-0732">Signal</keyword>
<organism evidence="2 3">
    <name type="scientific">Caerostris extrusa</name>
    <name type="common">Bark spider</name>
    <name type="synonym">Caerostris bankana</name>
    <dbReference type="NCBI Taxonomy" id="172846"/>
    <lineage>
        <taxon>Eukaryota</taxon>
        <taxon>Metazoa</taxon>
        <taxon>Ecdysozoa</taxon>
        <taxon>Arthropoda</taxon>
        <taxon>Chelicerata</taxon>
        <taxon>Arachnida</taxon>
        <taxon>Araneae</taxon>
        <taxon>Araneomorphae</taxon>
        <taxon>Entelegynae</taxon>
        <taxon>Araneoidea</taxon>
        <taxon>Araneidae</taxon>
        <taxon>Caerostris</taxon>
    </lineage>
</organism>
<feature type="chain" id="PRO_5043954975" evidence="1">
    <location>
        <begin position="29"/>
        <end position="204"/>
    </location>
</feature>